<evidence type="ECO:0000256" key="9">
    <source>
        <dbReference type="ARBA" id="ARBA00023136"/>
    </source>
</evidence>
<dbReference type="Pfam" id="PF00858">
    <property type="entry name" value="ASC"/>
    <property type="match status" value="2"/>
</dbReference>
<dbReference type="PANTHER" id="PTHR11690">
    <property type="entry name" value="AMILORIDE-SENSITIVE SODIUM CHANNEL-RELATED"/>
    <property type="match status" value="1"/>
</dbReference>
<keyword evidence="11 12" id="KW-0407">Ion channel</keyword>
<proteinExistence type="inferred from homology"/>
<feature type="transmembrane region" description="Helical" evidence="13">
    <location>
        <begin position="358"/>
        <end position="384"/>
    </location>
</feature>
<reference evidence="15" key="1">
    <citation type="submission" date="2025-08" db="UniProtKB">
        <authorList>
            <consortium name="RefSeq"/>
        </authorList>
    </citation>
    <scope>IDENTIFICATION</scope>
    <source>
        <tissue evidence="15">Whole larval tissue</tissue>
    </source>
</reference>
<keyword evidence="4 12" id="KW-0894">Sodium channel</keyword>
<dbReference type="InterPro" id="IPR001873">
    <property type="entry name" value="ENaC"/>
</dbReference>
<organism evidence="14 15">
    <name type="scientific">Spodoptera frugiperda</name>
    <name type="common">Fall armyworm</name>
    <dbReference type="NCBI Taxonomy" id="7108"/>
    <lineage>
        <taxon>Eukaryota</taxon>
        <taxon>Metazoa</taxon>
        <taxon>Ecdysozoa</taxon>
        <taxon>Arthropoda</taxon>
        <taxon>Hexapoda</taxon>
        <taxon>Insecta</taxon>
        <taxon>Pterygota</taxon>
        <taxon>Neoptera</taxon>
        <taxon>Endopterygota</taxon>
        <taxon>Lepidoptera</taxon>
        <taxon>Glossata</taxon>
        <taxon>Ditrysia</taxon>
        <taxon>Noctuoidea</taxon>
        <taxon>Noctuidae</taxon>
        <taxon>Amphipyrinae</taxon>
        <taxon>Spodoptera</taxon>
    </lineage>
</organism>
<evidence type="ECO:0000256" key="13">
    <source>
        <dbReference type="SAM" id="Phobius"/>
    </source>
</evidence>
<evidence type="ECO:0000256" key="11">
    <source>
        <dbReference type="ARBA" id="ARBA00023303"/>
    </source>
</evidence>
<evidence type="ECO:0000256" key="5">
    <source>
        <dbReference type="ARBA" id="ARBA00022692"/>
    </source>
</evidence>
<keyword evidence="14" id="KW-1185">Reference proteome</keyword>
<evidence type="ECO:0000256" key="3">
    <source>
        <dbReference type="ARBA" id="ARBA00022448"/>
    </source>
</evidence>
<dbReference type="GO" id="GO:0005886">
    <property type="term" value="C:plasma membrane"/>
    <property type="evidence" value="ECO:0007669"/>
    <property type="project" value="TreeGrafter"/>
</dbReference>
<gene>
    <name evidence="15" type="primary">LOC118278397</name>
</gene>
<accession>A0A9R0F594</accession>
<evidence type="ECO:0000256" key="4">
    <source>
        <dbReference type="ARBA" id="ARBA00022461"/>
    </source>
</evidence>
<evidence type="ECO:0000256" key="6">
    <source>
        <dbReference type="ARBA" id="ARBA00022989"/>
    </source>
</evidence>
<dbReference type="RefSeq" id="XP_050559580.1">
    <property type="nucleotide sequence ID" value="XM_050703623.1"/>
</dbReference>
<keyword evidence="3 12" id="KW-0813">Transport</keyword>
<dbReference type="Gene3D" id="1.10.287.770">
    <property type="entry name" value="YojJ-like"/>
    <property type="match status" value="1"/>
</dbReference>
<keyword evidence="9 13" id="KW-0472">Membrane</keyword>
<evidence type="ECO:0000256" key="10">
    <source>
        <dbReference type="ARBA" id="ARBA00023201"/>
    </source>
</evidence>
<dbReference type="Proteomes" id="UP000829999">
    <property type="component" value="Chromosome 24"/>
</dbReference>
<keyword evidence="6 13" id="KW-1133">Transmembrane helix</keyword>
<evidence type="ECO:0000256" key="1">
    <source>
        <dbReference type="ARBA" id="ARBA00004141"/>
    </source>
</evidence>
<dbReference type="Gene3D" id="1.10.287.820">
    <property type="entry name" value="Acid-sensing ion channel domain"/>
    <property type="match status" value="1"/>
</dbReference>
<evidence type="ECO:0000313" key="15">
    <source>
        <dbReference type="RefSeq" id="XP_050559580.1"/>
    </source>
</evidence>
<evidence type="ECO:0000256" key="12">
    <source>
        <dbReference type="RuleBase" id="RU000679"/>
    </source>
</evidence>
<evidence type="ECO:0000256" key="7">
    <source>
        <dbReference type="ARBA" id="ARBA00023053"/>
    </source>
</evidence>
<keyword evidence="7" id="KW-0915">Sodium</keyword>
<keyword evidence="5 12" id="KW-0812">Transmembrane</keyword>
<dbReference type="GO" id="GO:0015280">
    <property type="term" value="F:ligand-gated sodium channel activity"/>
    <property type="evidence" value="ECO:0007669"/>
    <property type="project" value="TreeGrafter"/>
</dbReference>
<protein>
    <submittedName>
        <fullName evidence="15">Pickpocket protein 11-like isoform X2</fullName>
    </submittedName>
</protein>
<dbReference type="GeneID" id="118278397"/>
<dbReference type="PANTHER" id="PTHR11690:SF240">
    <property type="entry name" value="PICKPOCKET 25-RELATED"/>
    <property type="match status" value="1"/>
</dbReference>
<keyword evidence="10 12" id="KW-0739">Sodium transport</keyword>
<evidence type="ECO:0000313" key="14">
    <source>
        <dbReference type="Proteomes" id="UP000829999"/>
    </source>
</evidence>
<evidence type="ECO:0000256" key="2">
    <source>
        <dbReference type="ARBA" id="ARBA00007193"/>
    </source>
</evidence>
<keyword evidence="8 12" id="KW-0406">Ion transport</keyword>
<evidence type="ECO:0000256" key="8">
    <source>
        <dbReference type="ARBA" id="ARBA00023065"/>
    </source>
</evidence>
<name>A0A9R0F594_SPOFR</name>
<sequence>MNTRYPPHHENQPKMKTKCMSSVTKPIISFSRDFCKETSMHGFIHITAPRRHWVERLLWIVVTALCVWGALDVALGQLQRYNESPTVVTLEKDFRSWDFYLPALTLCFNIMPDYVIKTKSSDDISYPWIPVMTEAGVCHTTNCLAVADVAVGPVRPNATADWPGSCAYASLSCFIITDIPANGRFYIHSPYDVMDLSVGWTDIRLTLVRTTELSVMESRCGAGVKDLSPSRRGCSYMDEPRLSGRKVHSTNTCRLACSSQLAKDLCNCVPFYYFYDDGPPCTPKGMWCLAKNAHILLKNDERKCACVPQCMDSSYKEMTIEEQVWKNPPFNQHGSIKYSVQAPQTRYTREIVFHFQDLVVSFGGAAGLFLGASFISFVEILYFVAARLFSHISGAEDNKNKTTATTVTQVKQAGVSHETLRIQYLTAVLMEDQKKYDSTPSQYYH</sequence>
<comment type="similarity">
    <text evidence="2 12">Belongs to the amiloride-sensitive sodium channel (TC 1.A.6) family.</text>
</comment>
<dbReference type="AlphaFoldDB" id="A0A9R0F594"/>
<comment type="subcellular location">
    <subcellularLocation>
        <location evidence="1">Membrane</location>
        <topology evidence="1">Multi-pass membrane protein</topology>
    </subcellularLocation>
</comment>